<dbReference type="PANTHER" id="PTHR31021:SF1">
    <property type="entry name" value="CHROMOSOME UNDETERMINED SCAFFOLD_56, WHOLE GENOME SHOTGUN SEQUENCE"/>
    <property type="match status" value="1"/>
</dbReference>
<evidence type="ECO:0000259" key="6">
    <source>
        <dbReference type="SMART" id="SM01352"/>
    </source>
</evidence>
<gene>
    <name evidence="8" type="primary">LOC106475968</name>
</gene>
<keyword evidence="7" id="KW-1185">Reference proteome</keyword>
<dbReference type="PANTHER" id="PTHR31021">
    <property type="entry name" value="ADENOMATOSIS POLYPOSIS COLI DOWN-REGULATED 1"/>
    <property type="match status" value="1"/>
</dbReference>
<keyword evidence="5" id="KW-0325">Glycoprotein</keyword>
<reference evidence="8" key="1">
    <citation type="submission" date="2025-08" db="UniProtKB">
        <authorList>
            <consortium name="RefSeq"/>
        </authorList>
    </citation>
    <scope>IDENTIFICATION</scope>
    <source>
        <tissue evidence="8">Muscle</tissue>
    </source>
</reference>
<proteinExistence type="predicted"/>
<name>A0ABM1C0I1_LIMPO</name>
<dbReference type="SMART" id="SM01352">
    <property type="entry name" value="APCDDC"/>
    <property type="match status" value="1"/>
</dbReference>
<dbReference type="InterPro" id="IPR029405">
    <property type="entry name" value="APCDD1_dom"/>
</dbReference>
<dbReference type="GeneID" id="106475968"/>
<organism evidence="7 8">
    <name type="scientific">Limulus polyphemus</name>
    <name type="common">Atlantic horseshoe crab</name>
    <dbReference type="NCBI Taxonomy" id="6850"/>
    <lineage>
        <taxon>Eukaryota</taxon>
        <taxon>Metazoa</taxon>
        <taxon>Ecdysozoa</taxon>
        <taxon>Arthropoda</taxon>
        <taxon>Chelicerata</taxon>
        <taxon>Merostomata</taxon>
        <taxon>Xiphosura</taxon>
        <taxon>Limulidae</taxon>
        <taxon>Limulus</taxon>
    </lineage>
</organism>
<evidence type="ECO:0000256" key="3">
    <source>
        <dbReference type="ARBA" id="ARBA00022729"/>
    </source>
</evidence>
<evidence type="ECO:0000313" key="8">
    <source>
        <dbReference type="RefSeq" id="XP_013792098.1"/>
    </source>
</evidence>
<evidence type="ECO:0000256" key="2">
    <source>
        <dbReference type="ARBA" id="ARBA00022692"/>
    </source>
</evidence>
<sequence length="210" mass="25141">MLVGFWNGLPSDVMDALTVRDFKGRCEIRPGPEYLLRNYQFTKSRFHLLQYYYLDDMCTVPAFSVFAWGHYFFRRPSMVVPGGMDVDYDLRGVDIMAYKNGVVDSLRHKINRSCPGHLKSRWRTYKKYRLYGYTATREQSDQQDIDCLAGLHLTFNELQLMRVEYRKKLHRGHRQRKKSIELFLGDIHTQVHRRAYYRPTRYQPPLSKQR</sequence>
<feature type="non-terminal residue" evidence="8">
    <location>
        <position position="210"/>
    </location>
</feature>
<dbReference type="RefSeq" id="XP_013792098.1">
    <property type="nucleotide sequence ID" value="XM_013936644.1"/>
</dbReference>
<evidence type="ECO:0000313" key="7">
    <source>
        <dbReference type="Proteomes" id="UP000694941"/>
    </source>
</evidence>
<dbReference type="Proteomes" id="UP000694941">
    <property type="component" value="Unplaced"/>
</dbReference>
<evidence type="ECO:0000256" key="5">
    <source>
        <dbReference type="ARBA" id="ARBA00023180"/>
    </source>
</evidence>
<keyword evidence="3" id="KW-0732">Signal</keyword>
<protein>
    <submittedName>
        <fullName evidence="8">Protein APCDD1-like</fullName>
    </submittedName>
</protein>
<evidence type="ECO:0000256" key="1">
    <source>
        <dbReference type="ARBA" id="ARBA00004167"/>
    </source>
</evidence>
<dbReference type="Pfam" id="PF14921">
    <property type="entry name" value="APCDDC"/>
    <property type="match status" value="1"/>
</dbReference>
<keyword evidence="4" id="KW-0472">Membrane</keyword>
<evidence type="ECO:0000256" key="4">
    <source>
        <dbReference type="ARBA" id="ARBA00023136"/>
    </source>
</evidence>
<keyword evidence="2" id="KW-0812">Transmembrane</keyword>
<accession>A0ABM1C0I1</accession>
<feature type="domain" description="APCDD1" evidence="6">
    <location>
        <begin position="9"/>
        <end position="209"/>
    </location>
</feature>
<comment type="subcellular location">
    <subcellularLocation>
        <location evidence="1">Membrane</location>
        <topology evidence="1">Single-pass membrane protein</topology>
    </subcellularLocation>
</comment>
<dbReference type="InterPro" id="IPR042425">
    <property type="entry name" value="APCDD1"/>
</dbReference>